<keyword evidence="2" id="KW-1185">Reference proteome</keyword>
<gene>
    <name evidence="1" type="ORF">M0R45_009128</name>
</gene>
<dbReference type="AlphaFoldDB" id="A0AAW1Y333"/>
<dbReference type="Proteomes" id="UP001457282">
    <property type="component" value="Unassembled WGS sequence"/>
</dbReference>
<evidence type="ECO:0000313" key="1">
    <source>
        <dbReference type="EMBL" id="KAK9943523.1"/>
    </source>
</evidence>
<accession>A0AAW1Y333</accession>
<comment type="caution">
    <text evidence="1">The sequence shown here is derived from an EMBL/GenBank/DDBJ whole genome shotgun (WGS) entry which is preliminary data.</text>
</comment>
<reference evidence="1 2" key="1">
    <citation type="journal article" date="2023" name="G3 (Bethesda)">
        <title>A chromosome-length genome assembly and annotation of blackberry (Rubus argutus, cv. 'Hillquist').</title>
        <authorList>
            <person name="Bruna T."/>
            <person name="Aryal R."/>
            <person name="Dudchenko O."/>
            <person name="Sargent D.J."/>
            <person name="Mead D."/>
            <person name="Buti M."/>
            <person name="Cavallini A."/>
            <person name="Hytonen T."/>
            <person name="Andres J."/>
            <person name="Pham M."/>
            <person name="Weisz D."/>
            <person name="Mascagni F."/>
            <person name="Usai G."/>
            <person name="Natali L."/>
            <person name="Bassil N."/>
            <person name="Fernandez G.E."/>
            <person name="Lomsadze A."/>
            <person name="Armour M."/>
            <person name="Olukolu B."/>
            <person name="Poorten T."/>
            <person name="Britton C."/>
            <person name="Davik J."/>
            <person name="Ashrafi H."/>
            <person name="Aiden E.L."/>
            <person name="Borodovsky M."/>
            <person name="Worthington M."/>
        </authorList>
    </citation>
    <scope>NUCLEOTIDE SEQUENCE [LARGE SCALE GENOMIC DNA]</scope>
    <source>
        <strain evidence="1">PI 553951</strain>
    </source>
</reference>
<proteinExistence type="predicted"/>
<dbReference type="EMBL" id="JBEDUW010000002">
    <property type="protein sequence ID" value="KAK9943523.1"/>
    <property type="molecule type" value="Genomic_DNA"/>
</dbReference>
<organism evidence="1 2">
    <name type="scientific">Rubus argutus</name>
    <name type="common">Southern blackberry</name>
    <dbReference type="NCBI Taxonomy" id="59490"/>
    <lineage>
        <taxon>Eukaryota</taxon>
        <taxon>Viridiplantae</taxon>
        <taxon>Streptophyta</taxon>
        <taxon>Embryophyta</taxon>
        <taxon>Tracheophyta</taxon>
        <taxon>Spermatophyta</taxon>
        <taxon>Magnoliopsida</taxon>
        <taxon>eudicotyledons</taxon>
        <taxon>Gunneridae</taxon>
        <taxon>Pentapetalae</taxon>
        <taxon>rosids</taxon>
        <taxon>fabids</taxon>
        <taxon>Rosales</taxon>
        <taxon>Rosaceae</taxon>
        <taxon>Rosoideae</taxon>
        <taxon>Rosoideae incertae sedis</taxon>
        <taxon>Rubus</taxon>
    </lineage>
</organism>
<name>A0AAW1Y333_RUBAR</name>
<protein>
    <submittedName>
        <fullName evidence="1">Uncharacterized protein</fullName>
    </submittedName>
</protein>
<sequence>MLCLAVPSPALRRLEAAHLILRSDQRHRPHLCKFVAALVSSPFPAIIGVDSLSAVLTPCPLSRRRPCPCPQDTKPSCPTFQPRARARFSALQSVHRTTKKPSRGFP</sequence>
<evidence type="ECO:0000313" key="2">
    <source>
        <dbReference type="Proteomes" id="UP001457282"/>
    </source>
</evidence>